<proteinExistence type="inferred from homology"/>
<evidence type="ECO:0000256" key="4">
    <source>
        <dbReference type="ARBA" id="ARBA00011881"/>
    </source>
</evidence>
<dbReference type="RefSeq" id="WP_090038802.1">
    <property type="nucleotide sequence ID" value="NZ_FOKI01000004.1"/>
</dbReference>
<dbReference type="PANTHER" id="PTHR43198:SF2">
    <property type="entry name" value="SI:CH1073-67J19.1-RELATED"/>
    <property type="match status" value="1"/>
</dbReference>
<evidence type="ECO:0000256" key="3">
    <source>
        <dbReference type="ARBA" id="ARBA00010264"/>
    </source>
</evidence>
<name>A0A1I0W439_9CLOT</name>
<feature type="domain" description="Thiaminase-2/PQQC" evidence="10">
    <location>
        <begin position="12"/>
        <end position="217"/>
    </location>
</feature>
<dbReference type="OrthoDB" id="34166at2"/>
<comment type="pathway">
    <text evidence="2 9">Cofactor biosynthesis; thiamine diphosphate biosynthesis.</text>
</comment>
<sequence length="220" mass="26147">MKFTEYLFEESKEIWEGYLNHPFIKELANGTLPKEKFKNYLIQDYLYLKEYSKVFCLGVIKASTMEEMRFFYNAIKGSMDDETAVHITYLKNFGIKPTDLERCESTLITKSYTSYMKGEALTGELKEIAAAVLPCTWSYNYIGMEIAKRYKDNLKGNFYEPWVEVYSSQSYKDFTDEWIEYTDNLCSNLTEKEKEKLRDIFVTSSIYEMQFWDMAYEEVK</sequence>
<keyword evidence="7 9" id="KW-0784">Thiamine biosynthesis</keyword>
<comment type="catalytic activity">
    <reaction evidence="8 9">
        <text>thiamine + H2O = 5-(2-hydroxyethyl)-4-methylthiazole + 4-amino-5-hydroxymethyl-2-methylpyrimidine + H(+)</text>
        <dbReference type="Rhea" id="RHEA:17509"/>
        <dbReference type="ChEBI" id="CHEBI:15377"/>
        <dbReference type="ChEBI" id="CHEBI:15378"/>
        <dbReference type="ChEBI" id="CHEBI:16892"/>
        <dbReference type="ChEBI" id="CHEBI:17957"/>
        <dbReference type="ChEBI" id="CHEBI:18385"/>
        <dbReference type="EC" id="3.5.99.2"/>
    </reaction>
</comment>
<dbReference type="Pfam" id="PF03070">
    <property type="entry name" value="TENA_THI-4"/>
    <property type="match status" value="1"/>
</dbReference>
<evidence type="ECO:0000256" key="2">
    <source>
        <dbReference type="ARBA" id="ARBA00004948"/>
    </source>
</evidence>
<dbReference type="UniPathway" id="UPA00060"/>
<dbReference type="GO" id="GO:0005829">
    <property type="term" value="C:cytosol"/>
    <property type="evidence" value="ECO:0007669"/>
    <property type="project" value="TreeGrafter"/>
</dbReference>
<keyword evidence="9" id="KW-0378">Hydrolase</keyword>
<dbReference type="Gene3D" id="1.20.910.10">
    <property type="entry name" value="Heme oxygenase-like"/>
    <property type="match status" value="1"/>
</dbReference>
<evidence type="ECO:0000256" key="1">
    <source>
        <dbReference type="ARBA" id="ARBA00001881"/>
    </source>
</evidence>
<dbReference type="InterPro" id="IPR016084">
    <property type="entry name" value="Haem_Oase-like_multi-hlx"/>
</dbReference>
<accession>A0A1I0W439</accession>
<evidence type="ECO:0000256" key="7">
    <source>
        <dbReference type="ARBA" id="ARBA00022977"/>
    </source>
</evidence>
<dbReference type="PANTHER" id="PTHR43198">
    <property type="entry name" value="BIFUNCTIONAL TH2 PROTEIN"/>
    <property type="match status" value="1"/>
</dbReference>
<evidence type="ECO:0000259" key="10">
    <source>
        <dbReference type="Pfam" id="PF03070"/>
    </source>
</evidence>
<dbReference type="GO" id="GO:0009229">
    <property type="term" value="P:thiamine diphosphate biosynthetic process"/>
    <property type="evidence" value="ECO:0007669"/>
    <property type="project" value="UniProtKB-UniPathway"/>
</dbReference>
<evidence type="ECO:0000256" key="9">
    <source>
        <dbReference type="RuleBase" id="RU363093"/>
    </source>
</evidence>
<keyword evidence="12" id="KW-1185">Reference proteome</keyword>
<gene>
    <name evidence="11" type="ORF">SAMN04488528_100433</name>
</gene>
<reference evidence="11 12" key="1">
    <citation type="submission" date="2016-10" db="EMBL/GenBank/DDBJ databases">
        <authorList>
            <person name="de Groot N.N."/>
        </authorList>
    </citation>
    <scope>NUCLEOTIDE SEQUENCE [LARGE SCALE GENOMIC DNA]</scope>
    <source>
        <strain evidence="11 12">DSM 12271</strain>
    </source>
</reference>
<comment type="function">
    <text evidence="9">Catalyzes an amino-pyrimidine hydrolysis reaction at the C5' of the pyrimidine moiety of thiamine compounds, a reaction that is part of a thiamine salvage pathway.</text>
</comment>
<dbReference type="AlphaFoldDB" id="A0A1I0W439"/>
<dbReference type="SUPFAM" id="SSF48613">
    <property type="entry name" value="Heme oxygenase-like"/>
    <property type="match status" value="1"/>
</dbReference>
<dbReference type="NCBIfam" id="TIGR04306">
    <property type="entry name" value="salvage_TenA"/>
    <property type="match status" value="1"/>
</dbReference>
<comment type="subunit">
    <text evidence="4">Homotetramer.</text>
</comment>
<dbReference type="STRING" id="84698.SAMN04488528_100433"/>
<evidence type="ECO:0000256" key="6">
    <source>
        <dbReference type="ARBA" id="ARBA00013647"/>
    </source>
</evidence>
<evidence type="ECO:0000256" key="5">
    <source>
        <dbReference type="ARBA" id="ARBA00012684"/>
    </source>
</evidence>
<dbReference type="EC" id="3.5.99.2" evidence="5 9"/>
<dbReference type="EMBL" id="FOKI01000004">
    <property type="protein sequence ID" value="SFA83515.1"/>
    <property type="molecule type" value="Genomic_DNA"/>
</dbReference>
<dbReference type="GO" id="GO:0050334">
    <property type="term" value="F:thiaminase activity"/>
    <property type="evidence" value="ECO:0007669"/>
    <property type="project" value="UniProtKB-EC"/>
</dbReference>
<comment type="similarity">
    <text evidence="3 9">Belongs to the TenA family.</text>
</comment>
<comment type="catalytic activity">
    <reaction evidence="1 9">
        <text>4-amino-5-aminomethyl-2-methylpyrimidine + H2O = 4-amino-5-hydroxymethyl-2-methylpyrimidine + NH4(+)</text>
        <dbReference type="Rhea" id="RHEA:31799"/>
        <dbReference type="ChEBI" id="CHEBI:15377"/>
        <dbReference type="ChEBI" id="CHEBI:16892"/>
        <dbReference type="ChEBI" id="CHEBI:28938"/>
        <dbReference type="ChEBI" id="CHEBI:63416"/>
        <dbReference type="EC" id="3.5.99.2"/>
    </reaction>
</comment>
<organism evidence="11 12">
    <name type="scientific">Clostridium frigidicarnis</name>
    <dbReference type="NCBI Taxonomy" id="84698"/>
    <lineage>
        <taxon>Bacteria</taxon>
        <taxon>Bacillati</taxon>
        <taxon>Bacillota</taxon>
        <taxon>Clostridia</taxon>
        <taxon>Eubacteriales</taxon>
        <taxon>Clostridiaceae</taxon>
        <taxon>Clostridium</taxon>
    </lineage>
</organism>
<dbReference type="InterPro" id="IPR004305">
    <property type="entry name" value="Thiaminase-2/PQQC"/>
</dbReference>
<dbReference type="InterPro" id="IPR027574">
    <property type="entry name" value="Thiaminase_II"/>
</dbReference>
<dbReference type="CDD" id="cd19369">
    <property type="entry name" value="TenA_C-like"/>
    <property type="match status" value="1"/>
</dbReference>
<protein>
    <recommendedName>
        <fullName evidence="6 9">Aminopyrimidine aminohydrolase</fullName>
        <ecNumber evidence="5 9">3.5.99.2</ecNumber>
    </recommendedName>
</protein>
<evidence type="ECO:0000256" key="8">
    <source>
        <dbReference type="ARBA" id="ARBA00048337"/>
    </source>
</evidence>
<evidence type="ECO:0000313" key="12">
    <source>
        <dbReference type="Proteomes" id="UP000198619"/>
    </source>
</evidence>
<dbReference type="Proteomes" id="UP000198619">
    <property type="component" value="Unassembled WGS sequence"/>
</dbReference>
<evidence type="ECO:0000313" key="11">
    <source>
        <dbReference type="EMBL" id="SFA83515.1"/>
    </source>
</evidence>
<dbReference type="InterPro" id="IPR050967">
    <property type="entry name" value="Thiamine_Salvage_TenA"/>
</dbReference>
<dbReference type="GO" id="GO:0009228">
    <property type="term" value="P:thiamine biosynthetic process"/>
    <property type="evidence" value="ECO:0007669"/>
    <property type="project" value="UniProtKB-KW"/>
</dbReference>